<dbReference type="GO" id="GO:0032224">
    <property type="term" value="P:positive regulation of synaptic transmission, cholinergic"/>
    <property type="evidence" value="ECO:0007669"/>
    <property type="project" value="TreeGrafter"/>
</dbReference>
<sequence>MLIEEGTEISFYIPVTLFFVQVSYGDLAIPDRHCSPYAKPGEQGSCPGKNLVCRKLGLNATQRGCTGFENIITSVKTVYEAASQEGWIYLMYNTTDAYPVWHGYVYFISMIFFLAWLVKNVFIAVVIETFAEIRVQLNNIWGSSRTQIEDKLRQPVLHAIAPDMTVLELQDDEENDDDHPSSWSRFRLFRHLKFRARTLDSKWFKRSIMVMSRDSGRSKPTKFELDLTLVKIKFLGWNYYMKFSLHRYELFLVIIATIGLPISQLEPWSPYFRCVPVLRTPRLIKLSSRLESFIAKIFGPGKKMVLLLAGSLSIILCM</sequence>
<evidence type="ECO:0000259" key="6">
    <source>
        <dbReference type="Pfam" id="PF00520"/>
    </source>
</evidence>
<keyword evidence="3 5" id="KW-1133">Transmembrane helix</keyword>
<organism evidence="7">
    <name type="scientific">Oikopleura dioica</name>
    <name type="common">Tunicate</name>
    <dbReference type="NCBI Taxonomy" id="34765"/>
    <lineage>
        <taxon>Eukaryota</taxon>
        <taxon>Metazoa</taxon>
        <taxon>Chordata</taxon>
        <taxon>Tunicata</taxon>
        <taxon>Appendicularia</taxon>
        <taxon>Copelata</taxon>
        <taxon>Oikopleuridae</taxon>
        <taxon>Oikopleura</taxon>
    </lineage>
</organism>
<dbReference type="GO" id="GO:0005261">
    <property type="term" value="F:monoatomic cation channel activity"/>
    <property type="evidence" value="ECO:0007669"/>
    <property type="project" value="InterPro"/>
</dbReference>
<dbReference type="Proteomes" id="UP000011014">
    <property type="component" value="Unassembled WGS sequence"/>
</dbReference>
<protein>
    <recommendedName>
        <fullName evidence="6">Ion transport domain-containing protein</fullName>
    </recommendedName>
</protein>
<dbReference type="PANTHER" id="PTHR46141:SF1">
    <property type="entry name" value="SODIUM LEAK CHANNEL NALCN"/>
    <property type="match status" value="1"/>
</dbReference>
<evidence type="ECO:0000256" key="5">
    <source>
        <dbReference type="SAM" id="Phobius"/>
    </source>
</evidence>
<name>E4YFA1_OIKDI</name>
<evidence type="ECO:0000256" key="3">
    <source>
        <dbReference type="ARBA" id="ARBA00022989"/>
    </source>
</evidence>
<dbReference type="AlphaFoldDB" id="E4YFA1"/>
<feature type="transmembrane region" description="Helical" evidence="5">
    <location>
        <begin position="104"/>
        <end position="127"/>
    </location>
</feature>
<gene>
    <name evidence="7" type="ORF">GSOID_T00024187001</name>
</gene>
<evidence type="ECO:0000256" key="2">
    <source>
        <dbReference type="ARBA" id="ARBA00022692"/>
    </source>
</evidence>
<evidence type="ECO:0000313" key="7">
    <source>
        <dbReference type="EMBL" id="CBY34175.1"/>
    </source>
</evidence>
<feature type="domain" description="Ion transport" evidence="6">
    <location>
        <begin position="63"/>
        <end position="136"/>
    </location>
</feature>
<dbReference type="PANTHER" id="PTHR46141">
    <property type="entry name" value="SODIUM LEAK CHANNEL NON-SELECTIVE PROTEIN"/>
    <property type="match status" value="1"/>
</dbReference>
<dbReference type="Pfam" id="PF00520">
    <property type="entry name" value="Ion_trans"/>
    <property type="match status" value="1"/>
</dbReference>
<reference evidence="7" key="1">
    <citation type="journal article" date="2010" name="Science">
        <title>Plasticity of animal genome architecture unmasked by rapid evolution of a pelagic tunicate.</title>
        <authorList>
            <person name="Denoeud F."/>
            <person name="Henriet S."/>
            <person name="Mungpakdee S."/>
            <person name="Aury J.M."/>
            <person name="Da Silva C."/>
            <person name="Brinkmann H."/>
            <person name="Mikhaleva J."/>
            <person name="Olsen L.C."/>
            <person name="Jubin C."/>
            <person name="Canestro C."/>
            <person name="Bouquet J.M."/>
            <person name="Danks G."/>
            <person name="Poulain J."/>
            <person name="Campsteijn C."/>
            <person name="Adamski M."/>
            <person name="Cross I."/>
            <person name="Yadetie F."/>
            <person name="Muffato M."/>
            <person name="Louis A."/>
            <person name="Butcher S."/>
            <person name="Tsagkogeorga G."/>
            <person name="Konrad A."/>
            <person name="Singh S."/>
            <person name="Jensen M.F."/>
            <person name="Cong E.H."/>
            <person name="Eikeseth-Otteraa H."/>
            <person name="Noel B."/>
            <person name="Anthouard V."/>
            <person name="Porcel B.M."/>
            <person name="Kachouri-Lafond R."/>
            <person name="Nishino A."/>
            <person name="Ugolini M."/>
            <person name="Chourrout P."/>
            <person name="Nishida H."/>
            <person name="Aasland R."/>
            <person name="Huzurbazar S."/>
            <person name="Westhof E."/>
            <person name="Delsuc F."/>
            <person name="Lehrach H."/>
            <person name="Reinhardt R."/>
            <person name="Weissenbach J."/>
            <person name="Roy S.W."/>
            <person name="Artiguenave F."/>
            <person name="Postlethwait J.H."/>
            <person name="Manak J.R."/>
            <person name="Thompson E.M."/>
            <person name="Jaillon O."/>
            <person name="Du Pasquier L."/>
            <person name="Boudinot P."/>
            <person name="Liberles D.A."/>
            <person name="Volff J.N."/>
            <person name="Philippe H."/>
            <person name="Lenhard B."/>
            <person name="Roest Crollius H."/>
            <person name="Wincker P."/>
            <person name="Chourrout D."/>
        </authorList>
    </citation>
    <scope>NUCLEOTIDE SEQUENCE [LARGE SCALE GENOMIC DNA]</scope>
</reference>
<proteinExistence type="predicted"/>
<keyword evidence="2 5" id="KW-0812">Transmembrane</keyword>
<accession>E4YFA1</accession>
<dbReference type="GO" id="GO:0032230">
    <property type="term" value="P:positive regulation of synaptic transmission, GABAergic"/>
    <property type="evidence" value="ECO:0007669"/>
    <property type="project" value="TreeGrafter"/>
</dbReference>
<dbReference type="InterPro" id="IPR005821">
    <property type="entry name" value="Ion_trans_dom"/>
</dbReference>
<dbReference type="InterPro" id="IPR028823">
    <property type="entry name" value="NALCN"/>
</dbReference>
<keyword evidence="4 5" id="KW-0472">Membrane</keyword>
<dbReference type="EMBL" id="FN654483">
    <property type="protein sequence ID" value="CBY34175.1"/>
    <property type="molecule type" value="Genomic_DNA"/>
</dbReference>
<feature type="non-terminal residue" evidence="7">
    <location>
        <position position="318"/>
    </location>
</feature>
<dbReference type="Gene3D" id="1.10.287.70">
    <property type="match status" value="1"/>
</dbReference>
<evidence type="ECO:0000256" key="1">
    <source>
        <dbReference type="ARBA" id="ARBA00004141"/>
    </source>
</evidence>
<dbReference type="GO" id="GO:0005886">
    <property type="term" value="C:plasma membrane"/>
    <property type="evidence" value="ECO:0007669"/>
    <property type="project" value="TreeGrafter"/>
</dbReference>
<comment type="subcellular location">
    <subcellularLocation>
        <location evidence="1">Membrane</location>
        <topology evidence="1">Multi-pass membrane protein</topology>
    </subcellularLocation>
</comment>
<evidence type="ECO:0000256" key="4">
    <source>
        <dbReference type="ARBA" id="ARBA00023136"/>
    </source>
</evidence>